<feature type="transmembrane region" description="Helical" evidence="19">
    <location>
        <begin position="44"/>
        <end position="64"/>
    </location>
</feature>
<evidence type="ECO:0000256" key="19">
    <source>
        <dbReference type="SAM" id="Phobius"/>
    </source>
</evidence>
<dbReference type="InterPro" id="IPR000462">
    <property type="entry name" value="CDP-OH_P_trans"/>
</dbReference>
<dbReference type="FunFam" id="1.20.120.1760:FF:000001">
    <property type="entry name" value="CDP-diacylglycerol--glycerol-3-phosphate 3-phosphatidyltransferase"/>
    <property type="match status" value="1"/>
</dbReference>
<evidence type="ECO:0000256" key="18">
    <source>
        <dbReference type="RuleBase" id="RU003750"/>
    </source>
</evidence>
<dbReference type="InterPro" id="IPR004570">
    <property type="entry name" value="Phosphatidylglycerol_P_synth"/>
</dbReference>
<dbReference type="InterPro" id="IPR043130">
    <property type="entry name" value="CDP-OH_PTrfase_TM_dom"/>
</dbReference>
<evidence type="ECO:0000256" key="17">
    <source>
        <dbReference type="NCBIfam" id="TIGR00560"/>
    </source>
</evidence>
<dbReference type="PROSITE" id="PS00379">
    <property type="entry name" value="CDP_ALCOHOL_P_TRANSF"/>
    <property type="match status" value="1"/>
</dbReference>
<keyword evidence="15" id="KW-1208">Phospholipid metabolism</keyword>
<evidence type="ECO:0000313" key="20">
    <source>
        <dbReference type="EMBL" id="SKC32756.1"/>
    </source>
</evidence>
<protein>
    <recommendedName>
        <fullName evidence="6 17">CDP-diacylglycerol--glycerol-3-phosphate 3-phosphatidyltransferase</fullName>
        <ecNumber evidence="5 17">2.7.8.5</ecNumber>
    </recommendedName>
</protein>
<evidence type="ECO:0000256" key="10">
    <source>
        <dbReference type="ARBA" id="ARBA00022692"/>
    </source>
</evidence>
<keyword evidence="11 19" id="KW-1133">Transmembrane helix</keyword>
<feature type="transmembrane region" description="Helical" evidence="19">
    <location>
        <begin position="20"/>
        <end position="38"/>
    </location>
</feature>
<dbReference type="NCBIfam" id="TIGR00560">
    <property type="entry name" value="pgsA"/>
    <property type="match status" value="1"/>
</dbReference>
<dbReference type="GO" id="GO:0008444">
    <property type="term" value="F:CDP-diacylglycerol-glycerol-3-phosphate 3-phosphatidyltransferase activity"/>
    <property type="evidence" value="ECO:0007669"/>
    <property type="project" value="UniProtKB-UniRule"/>
</dbReference>
<proteinExistence type="inferred from homology"/>
<evidence type="ECO:0000256" key="12">
    <source>
        <dbReference type="ARBA" id="ARBA00023098"/>
    </source>
</evidence>
<keyword evidence="8" id="KW-0444">Lipid biosynthesis</keyword>
<dbReference type="EC" id="2.7.8.5" evidence="5 17"/>
<dbReference type="EMBL" id="FUZI01000003">
    <property type="protein sequence ID" value="SKC32756.1"/>
    <property type="molecule type" value="Genomic_DNA"/>
</dbReference>
<dbReference type="AlphaFoldDB" id="A0A1T5I1C0"/>
<dbReference type="PIRSF" id="PIRSF000847">
    <property type="entry name" value="Phos_ph_gly_syn"/>
    <property type="match status" value="1"/>
</dbReference>
<comment type="similarity">
    <text evidence="4 18">Belongs to the CDP-alcohol phosphatidyltransferase class-I family.</text>
</comment>
<evidence type="ECO:0000256" key="14">
    <source>
        <dbReference type="ARBA" id="ARBA00023209"/>
    </source>
</evidence>
<dbReference type="GO" id="GO:0005886">
    <property type="term" value="C:plasma membrane"/>
    <property type="evidence" value="ECO:0007669"/>
    <property type="project" value="UniProtKB-SubCell"/>
</dbReference>
<keyword evidence="7" id="KW-1003">Cell membrane</keyword>
<dbReference type="InterPro" id="IPR048254">
    <property type="entry name" value="CDP_ALCOHOL_P_TRANSF_CS"/>
</dbReference>
<evidence type="ECO:0000256" key="3">
    <source>
        <dbReference type="ARBA" id="ARBA00005189"/>
    </source>
</evidence>
<gene>
    <name evidence="20" type="primary">pgsA</name>
    <name evidence="20" type="ORF">CZ809_02280</name>
</gene>
<evidence type="ECO:0000256" key="11">
    <source>
        <dbReference type="ARBA" id="ARBA00022989"/>
    </source>
</evidence>
<evidence type="ECO:0000256" key="4">
    <source>
        <dbReference type="ARBA" id="ARBA00010441"/>
    </source>
</evidence>
<evidence type="ECO:0000256" key="9">
    <source>
        <dbReference type="ARBA" id="ARBA00022679"/>
    </source>
</evidence>
<evidence type="ECO:0000256" key="5">
    <source>
        <dbReference type="ARBA" id="ARBA00013170"/>
    </source>
</evidence>
<dbReference type="GO" id="GO:0046474">
    <property type="term" value="P:glycerophospholipid biosynthetic process"/>
    <property type="evidence" value="ECO:0007669"/>
    <property type="project" value="TreeGrafter"/>
</dbReference>
<evidence type="ECO:0000256" key="6">
    <source>
        <dbReference type="ARBA" id="ARBA00014944"/>
    </source>
</evidence>
<comment type="catalytic activity">
    <reaction evidence="16">
        <text>a CDP-1,2-diacyl-sn-glycerol + sn-glycerol 3-phosphate = a 1,2-diacyl-sn-glycero-3-phospho-(1'-sn-glycero-3'-phosphate) + CMP + H(+)</text>
        <dbReference type="Rhea" id="RHEA:12593"/>
        <dbReference type="ChEBI" id="CHEBI:15378"/>
        <dbReference type="ChEBI" id="CHEBI:57597"/>
        <dbReference type="ChEBI" id="CHEBI:58332"/>
        <dbReference type="ChEBI" id="CHEBI:60110"/>
        <dbReference type="ChEBI" id="CHEBI:60377"/>
        <dbReference type="EC" id="2.7.8.5"/>
    </reaction>
</comment>
<reference evidence="20 21" key="1">
    <citation type="submission" date="2017-02" db="EMBL/GenBank/DDBJ databases">
        <authorList>
            <person name="Peterson S.W."/>
        </authorList>
    </citation>
    <scope>NUCLEOTIDE SEQUENCE [LARGE SCALE GENOMIC DNA]</scope>
    <source>
        <strain evidence="21">type strain: NCCB 100098</strain>
    </source>
</reference>
<keyword evidence="9 18" id="KW-0808">Transferase</keyword>
<evidence type="ECO:0000256" key="7">
    <source>
        <dbReference type="ARBA" id="ARBA00022475"/>
    </source>
</evidence>
<evidence type="ECO:0000256" key="2">
    <source>
        <dbReference type="ARBA" id="ARBA00005042"/>
    </source>
</evidence>
<keyword evidence="12" id="KW-0443">Lipid metabolism</keyword>
<keyword evidence="10 19" id="KW-0812">Transmembrane</keyword>
<evidence type="ECO:0000256" key="16">
    <source>
        <dbReference type="ARBA" id="ARBA00048586"/>
    </source>
</evidence>
<dbReference type="InterPro" id="IPR050324">
    <property type="entry name" value="CDP-alcohol_PTase-I"/>
</dbReference>
<feature type="transmembrane region" description="Helical" evidence="19">
    <location>
        <begin position="160"/>
        <end position="178"/>
    </location>
</feature>
<dbReference type="Gene3D" id="1.20.120.1760">
    <property type="match status" value="1"/>
</dbReference>
<keyword evidence="14" id="KW-0594">Phospholipid biosynthesis</keyword>
<evidence type="ECO:0000256" key="8">
    <source>
        <dbReference type="ARBA" id="ARBA00022516"/>
    </source>
</evidence>
<evidence type="ECO:0000256" key="13">
    <source>
        <dbReference type="ARBA" id="ARBA00023136"/>
    </source>
</evidence>
<dbReference type="PANTHER" id="PTHR14269:SF62">
    <property type="entry name" value="CDP-DIACYLGLYCEROL--GLYCEROL-3-PHOSPHATE 3-PHOSPHATIDYLTRANSFERASE 1, CHLOROPLASTIC"/>
    <property type="match status" value="1"/>
</dbReference>
<dbReference type="Pfam" id="PF01066">
    <property type="entry name" value="CDP-OH_P_transf"/>
    <property type="match status" value="1"/>
</dbReference>
<sequence>MLGPDLEHKNKIMRLSIPNILSFIRLILIPFFVIAFYLPYEWSAFATALIFWVAGVTDWFDGYLARKLNQTTRFGAFIDPVADKLMVVTAMVLVVEHYHTLWVTVPAITMIGREIIISALREWMAELGKRASVAVSWVGKVKTASQMFALLLLLWHPHQYVVWLGYASLYIAMVLTYWSMVQYLKAAKGDLLNADNH</sequence>
<comment type="subcellular location">
    <subcellularLocation>
        <location evidence="1">Cell membrane</location>
        <topology evidence="1">Multi-pass membrane protein</topology>
    </subcellularLocation>
</comment>
<organism evidence="20 21">
    <name type="scientific">Photobacterium piscicola</name>
    <dbReference type="NCBI Taxonomy" id="1378299"/>
    <lineage>
        <taxon>Bacteria</taxon>
        <taxon>Pseudomonadati</taxon>
        <taxon>Pseudomonadota</taxon>
        <taxon>Gammaproteobacteria</taxon>
        <taxon>Vibrionales</taxon>
        <taxon>Vibrionaceae</taxon>
        <taxon>Photobacterium</taxon>
    </lineage>
</organism>
<keyword evidence="13 19" id="KW-0472">Membrane</keyword>
<comment type="pathway">
    <text evidence="3">Lipid metabolism.</text>
</comment>
<name>A0A1T5I1C0_9GAMM</name>
<evidence type="ECO:0000313" key="21">
    <source>
        <dbReference type="Proteomes" id="UP000189966"/>
    </source>
</evidence>
<dbReference type="Proteomes" id="UP000189966">
    <property type="component" value="Unassembled WGS sequence"/>
</dbReference>
<dbReference type="PANTHER" id="PTHR14269">
    <property type="entry name" value="CDP-DIACYLGLYCEROL--GLYCEROL-3-PHOSPHATE 3-PHOSPHATIDYLTRANSFERASE-RELATED"/>
    <property type="match status" value="1"/>
</dbReference>
<evidence type="ECO:0000256" key="1">
    <source>
        <dbReference type="ARBA" id="ARBA00004651"/>
    </source>
</evidence>
<comment type="pathway">
    <text evidence="2">Phospholipid metabolism; phosphatidylglycerol biosynthesis; phosphatidylglycerol from CDP-diacylglycerol: step 1/2.</text>
</comment>
<accession>A0A1T5I1C0</accession>
<evidence type="ECO:0000256" key="15">
    <source>
        <dbReference type="ARBA" id="ARBA00023264"/>
    </source>
</evidence>
<feature type="transmembrane region" description="Helical" evidence="19">
    <location>
        <begin position="132"/>
        <end position="154"/>
    </location>
</feature>